<reference evidence="2" key="1">
    <citation type="submission" date="2013-09" db="EMBL/GenBank/DDBJ databases">
        <title>Corchorus olitorius genome sequencing.</title>
        <authorList>
            <person name="Alam M."/>
            <person name="Haque M.S."/>
            <person name="Islam M.S."/>
            <person name="Emdad E.M."/>
            <person name="Islam M.M."/>
            <person name="Ahmed B."/>
            <person name="Halim A."/>
            <person name="Hossen Q.M.M."/>
            <person name="Hossain M.Z."/>
            <person name="Ahmed R."/>
            <person name="Khan M.M."/>
            <person name="Islam R."/>
            <person name="Rashid M.M."/>
            <person name="Khan S.A."/>
            <person name="Rahman M.S."/>
            <person name="Alam M."/>
            <person name="Yahiya A.S."/>
            <person name="Khan M.S."/>
            <person name="Azam M.S."/>
            <person name="Haque T."/>
            <person name="Lashkar M.Z.H."/>
            <person name="Akhand A.I."/>
            <person name="Morshed G."/>
            <person name="Roy S."/>
            <person name="Uddin K.S."/>
            <person name="Rabeya T."/>
            <person name="Hossain A.S."/>
            <person name="Chowdhury A."/>
            <person name="Snigdha A.R."/>
            <person name="Mortoza M.S."/>
            <person name="Matin S.A."/>
            <person name="Hoque S.M.E."/>
            <person name="Islam M.K."/>
            <person name="Roy D.K."/>
            <person name="Haider R."/>
            <person name="Moosa M.M."/>
            <person name="Elias S.M."/>
            <person name="Hasan A.M."/>
            <person name="Jahan S."/>
            <person name="Shafiuddin M."/>
            <person name="Mahmood N."/>
            <person name="Shommy N.S."/>
        </authorList>
    </citation>
    <scope>NUCLEOTIDE SEQUENCE [LARGE SCALE GENOMIC DNA]</scope>
    <source>
        <strain evidence="2">cv. O-4</strain>
    </source>
</reference>
<evidence type="ECO:0000313" key="1">
    <source>
        <dbReference type="EMBL" id="OMO51987.1"/>
    </source>
</evidence>
<organism evidence="1 2">
    <name type="scientific">Corchorus olitorius</name>
    <dbReference type="NCBI Taxonomy" id="93759"/>
    <lineage>
        <taxon>Eukaryota</taxon>
        <taxon>Viridiplantae</taxon>
        <taxon>Streptophyta</taxon>
        <taxon>Embryophyta</taxon>
        <taxon>Tracheophyta</taxon>
        <taxon>Spermatophyta</taxon>
        <taxon>Magnoliopsida</taxon>
        <taxon>eudicotyledons</taxon>
        <taxon>Gunneridae</taxon>
        <taxon>Pentapetalae</taxon>
        <taxon>rosids</taxon>
        <taxon>malvids</taxon>
        <taxon>Malvales</taxon>
        <taxon>Malvaceae</taxon>
        <taxon>Grewioideae</taxon>
        <taxon>Apeibeae</taxon>
        <taxon>Corchorus</taxon>
    </lineage>
</organism>
<dbReference type="EMBL" id="AWUE01023975">
    <property type="protein sequence ID" value="OMO51987.1"/>
    <property type="molecule type" value="Genomic_DNA"/>
</dbReference>
<proteinExistence type="predicted"/>
<dbReference type="AlphaFoldDB" id="A0A1R3G1N8"/>
<accession>A0A1R3G1N8</accession>
<protein>
    <submittedName>
        <fullName evidence="1">Uncharacterized protein</fullName>
    </submittedName>
</protein>
<gene>
    <name evidence="1" type="ORF">COLO4_37443</name>
</gene>
<name>A0A1R3G1N8_9ROSI</name>
<evidence type="ECO:0000313" key="2">
    <source>
        <dbReference type="Proteomes" id="UP000187203"/>
    </source>
</evidence>
<keyword evidence="2" id="KW-1185">Reference proteome</keyword>
<dbReference type="Proteomes" id="UP000187203">
    <property type="component" value="Unassembled WGS sequence"/>
</dbReference>
<comment type="caution">
    <text evidence="1">The sequence shown here is derived from an EMBL/GenBank/DDBJ whole genome shotgun (WGS) entry which is preliminary data.</text>
</comment>
<sequence>MGESVERIQWRGKVSQDECVSVWKCLFVHEPEEIGSKKAAELA</sequence>